<dbReference type="EMBL" id="JBBEGN010000015">
    <property type="protein sequence ID" value="MEJ2870710.1"/>
    <property type="molecule type" value="Genomic_DNA"/>
</dbReference>
<dbReference type="Gene3D" id="1.10.357.10">
    <property type="entry name" value="Tetracycline Repressor, domain 2"/>
    <property type="match status" value="1"/>
</dbReference>
<dbReference type="PROSITE" id="PS01081">
    <property type="entry name" value="HTH_TETR_1"/>
    <property type="match status" value="1"/>
</dbReference>
<keyword evidence="7" id="KW-1185">Reference proteome</keyword>
<evidence type="ECO:0000259" key="5">
    <source>
        <dbReference type="PROSITE" id="PS50977"/>
    </source>
</evidence>
<proteinExistence type="predicted"/>
<keyword evidence="1" id="KW-0805">Transcription regulation</keyword>
<protein>
    <submittedName>
        <fullName evidence="6">TetR family transcriptional regulator</fullName>
    </submittedName>
</protein>
<keyword evidence="2 4" id="KW-0238">DNA-binding</keyword>
<dbReference type="RefSeq" id="WP_337697282.1">
    <property type="nucleotide sequence ID" value="NZ_JBBEGN010000015.1"/>
</dbReference>
<evidence type="ECO:0000313" key="7">
    <source>
        <dbReference type="Proteomes" id="UP001385809"/>
    </source>
</evidence>
<evidence type="ECO:0000256" key="2">
    <source>
        <dbReference type="ARBA" id="ARBA00023125"/>
    </source>
</evidence>
<dbReference type="InterPro" id="IPR023772">
    <property type="entry name" value="DNA-bd_HTH_TetR-type_CS"/>
</dbReference>
<evidence type="ECO:0000256" key="1">
    <source>
        <dbReference type="ARBA" id="ARBA00023015"/>
    </source>
</evidence>
<feature type="domain" description="HTH tetR-type" evidence="5">
    <location>
        <begin position="19"/>
        <end position="79"/>
    </location>
</feature>
<keyword evidence="3" id="KW-0804">Transcription</keyword>
<evidence type="ECO:0000256" key="3">
    <source>
        <dbReference type="ARBA" id="ARBA00023163"/>
    </source>
</evidence>
<dbReference type="Pfam" id="PF00440">
    <property type="entry name" value="TetR_N"/>
    <property type="match status" value="1"/>
</dbReference>
<organism evidence="6 7">
    <name type="scientific">Actinomycetospora aurantiaca</name>
    <dbReference type="NCBI Taxonomy" id="3129233"/>
    <lineage>
        <taxon>Bacteria</taxon>
        <taxon>Bacillati</taxon>
        <taxon>Actinomycetota</taxon>
        <taxon>Actinomycetes</taxon>
        <taxon>Pseudonocardiales</taxon>
        <taxon>Pseudonocardiaceae</taxon>
        <taxon>Actinomycetospora</taxon>
    </lineage>
</organism>
<reference evidence="6 7" key="1">
    <citation type="submission" date="2024-03" db="EMBL/GenBank/DDBJ databases">
        <title>Actinomycetospora sp. OC33-EN08, a novel actinomycete isolated from wild orchid (Aerides multiflora).</title>
        <authorList>
            <person name="Suriyachadkun C."/>
        </authorList>
    </citation>
    <scope>NUCLEOTIDE SEQUENCE [LARGE SCALE GENOMIC DNA]</scope>
    <source>
        <strain evidence="6 7">OC33-EN08</strain>
    </source>
</reference>
<evidence type="ECO:0000313" key="6">
    <source>
        <dbReference type="EMBL" id="MEJ2870710.1"/>
    </source>
</evidence>
<dbReference type="InterPro" id="IPR036271">
    <property type="entry name" value="Tet_transcr_reg_TetR-rel_C_sf"/>
</dbReference>
<dbReference type="SUPFAM" id="SSF46689">
    <property type="entry name" value="Homeodomain-like"/>
    <property type="match status" value="1"/>
</dbReference>
<comment type="caution">
    <text evidence="6">The sequence shown here is derived from an EMBL/GenBank/DDBJ whole genome shotgun (WGS) entry which is preliminary data.</text>
</comment>
<dbReference type="SUPFAM" id="SSF48498">
    <property type="entry name" value="Tetracyclin repressor-like, C-terminal domain"/>
    <property type="match status" value="1"/>
</dbReference>
<dbReference type="PANTHER" id="PTHR30055">
    <property type="entry name" value="HTH-TYPE TRANSCRIPTIONAL REGULATOR RUTR"/>
    <property type="match status" value="1"/>
</dbReference>
<dbReference type="InterPro" id="IPR009057">
    <property type="entry name" value="Homeodomain-like_sf"/>
</dbReference>
<accession>A0ABU8MTR6</accession>
<dbReference type="PANTHER" id="PTHR30055:SF240">
    <property type="entry name" value="HTH-TYPE TRANSCRIPTIONAL REGULATOR ACRR"/>
    <property type="match status" value="1"/>
</dbReference>
<sequence>MRTKNRPSSQDGERSFIERARRSQIIDATVAVIAEDGLQQASLARIAARAGISKGVISYHFTGKDELIREVVTAVYTEAAEGARPDVEDAASHAERLAAYLRGNLSFLARNPQRVRALIDIFSTFRGDDGDLAYDVRSTDPVVEPLVTLLRQGQADGEFTDFDATVMARTIRAAVDAVPPQMTAFPSLDVHAYADQLVLIFTRATTGGAP</sequence>
<name>A0ABU8MTR6_9PSEU</name>
<dbReference type="InterPro" id="IPR001647">
    <property type="entry name" value="HTH_TetR"/>
</dbReference>
<feature type="DNA-binding region" description="H-T-H motif" evidence="4">
    <location>
        <begin position="42"/>
        <end position="61"/>
    </location>
</feature>
<dbReference type="PROSITE" id="PS50977">
    <property type="entry name" value="HTH_TETR_2"/>
    <property type="match status" value="1"/>
</dbReference>
<dbReference type="PRINTS" id="PR00455">
    <property type="entry name" value="HTHTETR"/>
</dbReference>
<evidence type="ECO:0000256" key="4">
    <source>
        <dbReference type="PROSITE-ProRule" id="PRU00335"/>
    </source>
</evidence>
<gene>
    <name evidence="6" type="ORF">WCD74_23305</name>
</gene>
<dbReference type="InterPro" id="IPR050109">
    <property type="entry name" value="HTH-type_TetR-like_transc_reg"/>
</dbReference>
<dbReference type="Proteomes" id="UP001385809">
    <property type="component" value="Unassembled WGS sequence"/>
</dbReference>